<sequence>MSTTIICFLPLILSFTLYDKLPEQIAIHFSRVRGDDYAPKAFAAFGLPVLMAAINILTHLKVNNDRDKISSISVSKYLGMWSAPVTSVILVPELLFIALRYKNPIQGILSEVLGIMITMFGNYLSKCKRNYTFGIKLPWTLNSVDNWNNTHNIAGDIWILGGICMIISGYIRIQGIQLILIILAIITTVPFLYSYWLYKKGV</sequence>
<keyword evidence="1" id="KW-0812">Transmembrane</keyword>
<feature type="transmembrane region" description="Helical" evidence="1">
    <location>
        <begin position="177"/>
        <end position="198"/>
    </location>
</feature>
<dbReference type="PANTHER" id="PTHR37810:SF5">
    <property type="entry name" value="IMMUNITY PROTEIN SDPI"/>
    <property type="match status" value="1"/>
</dbReference>
<feature type="domain" description="DUF1648" evidence="2">
    <location>
        <begin position="5"/>
        <end position="51"/>
    </location>
</feature>
<gene>
    <name evidence="3" type="ORF">Cspa_c34980</name>
</gene>
<keyword evidence="4" id="KW-1185">Reference proteome</keyword>
<keyword evidence="1" id="KW-0472">Membrane</keyword>
<dbReference type="Pfam" id="PF07853">
    <property type="entry name" value="DUF1648"/>
    <property type="match status" value="1"/>
</dbReference>
<dbReference type="InterPro" id="IPR026272">
    <property type="entry name" value="SdpI"/>
</dbReference>
<name>M1MH83_9CLOT</name>
<reference evidence="3 4" key="1">
    <citation type="submission" date="2013-02" db="EMBL/GenBank/DDBJ databases">
        <title>Genome sequence of Clostridium saccharoperbutylacetonicum N1-4(HMT).</title>
        <authorList>
            <person name="Poehlein A."/>
            <person name="Daniel R."/>
        </authorList>
    </citation>
    <scope>NUCLEOTIDE SEQUENCE [LARGE SCALE GENOMIC DNA]</scope>
    <source>
        <strain evidence="4">N1-4(HMT)</strain>
    </source>
</reference>
<evidence type="ECO:0000256" key="1">
    <source>
        <dbReference type="SAM" id="Phobius"/>
    </source>
</evidence>
<evidence type="ECO:0000259" key="2">
    <source>
        <dbReference type="Pfam" id="PF07853"/>
    </source>
</evidence>
<dbReference type="HOGENOM" id="CLU_093038_0_0_9"/>
<dbReference type="Pfam" id="PF13630">
    <property type="entry name" value="SdpI"/>
    <property type="match status" value="1"/>
</dbReference>
<feature type="transmembrane region" description="Helical" evidence="1">
    <location>
        <begin position="38"/>
        <end position="57"/>
    </location>
</feature>
<dbReference type="GO" id="GO:0009636">
    <property type="term" value="P:response to toxic substance"/>
    <property type="evidence" value="ECO:0007669"/>
    <property type="project" value="TreeGrafter"/>
</dbReference>
<dbReference type="PANTHER" id="PTHR37810">
    <property type="entry name" value="IMMUNITY PROTEIN SDPI"/>
    <property type="match status" value="1"/>
</dbReference>
<accession>M1MH83</accession>
<proteinExistence type="predicted"/>
<evidence type="ECO:0000313" key="3">
    <source>
        <dbReference type="EMBL" id="AGF57259.1"/>
    </source>
</evidence>
<dbReference type="PIRSF" id="PIRSF038959">
    <property type="entry name" value="SdpI"/>
    <property type="match status" value="1"/>
</dbReference>
<protein>
    <recommendedName>
        <fullName evidence="2">DUF1648 domain-containing protein</fullName>
    </recommendedName>
</protein>
<dbReference type="InterPro" id="IPR012867">
    <property type="entry name" value="DUF1648"/>
</dbReference>
<dbReference type="AlphaFoldDB" id="M1MH83"/>
<dbReference type="PATRIC" id="fig|931276.5.peg.3524"/>
<organism evidence="3 4">
    <name type="scientific">Clostridium saccharoperbutylacetonicum N1-4(HMT)</name>
    <dbReference type="NCBI Taxonomy" id="931276"/>
    <lineage>
        <taxon>Bacteria</taxon>
        <taxon>Bacillati</taxon>
        <taxon>Bacillota</taxon>
        <taxon>Clostridia</taxon>
        <taxon>Eubacteriales</taxon>
        <taxon>Clostridiaceae</taxon>
        <taxon>Clostridium</taxon>
    </lineage>
</organism>
<feature type="transmembrane region" description="Helical" evidence="1">
    <location>
        <begin position="153"/>
        <end position="171"/>
    </location>
</feature>
<feature type="transmembrane region" description="Helical" evidence="1">
    <location>
        <begin position="105"/>
        <end position="124"/>
    </location>
</feature>
<dbReference type="InterPro" id="IPR025962">
    <property type="entry name" value="SdpI/YhfL"/>
</dbReference>
<dbReference type="Proteomes" id="UP000011728">
    <property type="component" value="Chromosome"/>
</dbReference>
<dbReference type="EMBL" id="CP004121">
    <property type="protein sequence ID" value="AGF57259.1"/>
    <property type="molecule type" value="Genomic_DNA"/>
</dbReference>
<dbReference type="OrthoDB" id="9808690at2"/>
<feature type="transmembrane region" description="Helical" evidence="1">
    <location>
        <begin position="78"/>
        <end position="99"/>
    </location>
</feature>
<dbReference type="KEGG" id="csr:Cspa_c34980"/>
<keyword evidence="1" id="KW-1133">Transmembrane helix</keyword>
<dbReference type="STRING" id="36745.CLSAP_32600"/>
<dbReference type="RefSeq" id="WP_015393577.1">
    <property type="nucleotide sequence ID" value="NC_020291.1"/>
</dbReference>
<dbReference type="eggNOG" id="COG5658">
    <property type="taxonomic scope" value="Bacteria"/>
</dbReference>
<evidence type="ECO:0000313" key="4">
    <source>
        <dbReference type="Proteomes" id="UP000011728"/>
    </source>
</evidence>